<feature type="domain" description="Peptidase S1" evidence="1">
    <location>
        <begin position="51"/>
        <end position="131"/>
    </location>
</feature>
<dbReference type="GO" id="GO:0004252">
    <property type="term" value="F:serine-type endopeptidase activity"/>
    <property type="evidence" value="ECO:0007669"/>
    <property type="project" value="InterPro"/>
</dbReference>
<dbReference type="SUPFAM" id="SSF50494">
    <property type="entry name" value="Trypsin-like serine proteases"/>
    <property type="match status" value="1"/>
</dbReference>
<evidence type="ECO:0000313" key="2">
    <source>
        <dbReference type="EMBL" id="ELY61134.1"/>
    </source>
</evidence>
<dbReference type="GO" id="GO:0006508">
    <property type="term" value="P:proteolysis"/>
    <property type="evidence" value="ECO:0007669"/>
    <property type="project" value="InterPro"/>
</dbReference>
<organism evidence="2 3">
    <name type="scientific">Natronolimnohabitans innermongolicus JCM 12255</name>
    <dbReference type="NCBI Taxonomy" id="1227499"/>
    <lineage>
        <taxon>Archaea</taxon>
        <taxon>Methanobacteriati</taxon>
        <taxon>Methanobacteriota</taxon>
        <taxon>Stenosarchaea group</taxon>
        <taxon>Halobacteria</taxon>
        <taxon>Halobacteriales</taxon>
        <taxon>Natrialbaceae</taxon>
        <taxon>Natronolimnohabitans</taxon>
    </lineage>
</organism>
<dbReference type="InterPro" id="IPR018114">
    <property type="entry name" value="TRYPSIN_HIS"/>
</dbReference>
<accession>L9XHB5</accession>
<protein>
    <recommendedName>
        <fullName evidence="1">Peptidase S1 domain-containing protein</fullName>
    </recommendedName>
</protein>
<keyword evidence="3" id="KW-1185">Reference proteome</keyword>
<dbReference type="AlphaFoldDB" id="L9XHB5"/>
<dbReference type="RefSeq" id="WP_007257992.1">
    <property type="nucleotide sequence ID" value="NZ_AOHZ01000015.1"/>
</dbReference>
<proteinExistence type="predicted"/>
<dbReference type="EMBL" id="AOHZ01000015">
    <property type="protein sequence ID" value="ELY61134.1"/>
    <property type="molecule type" value="Genomic_DNA"/>
</dbReference>
<dbReference type="InterPro" id="IPR043504">
    <property type="entry name" value="Peptidase_S1_PA_chymotrypsin"/>
</dbReference>
<name>L9XHB5_9EURY</name>
<dbReference type="Gene3D" id="2.40.10.10">
    <property type="entry name" value="Trypsin-like serine proteases"/>
    <property type="match status" value="1"/>
</dbReference>
<dbReference type="PROSITE" id="PS00134">
    <property type="entry name" value="TRYPSIN_HIS"/>
    <property type="match status" value="1"/>
</dbReference>
<evidence type="ECO:0000313" key="3">
    <source>
        <dbReference type="Proteomes" id="UP000011602"/>
    </source>
</evidence>
<sequence length="132" mass="14372">MVGAEDDREEIVDTAESELPYTAIVRIAEKRTFGTGTDEESWTGGTTGLRSGTLIDESHVLTAAHCLHDANEFGGWRSAVESGTLCVEPGFFYDADRGGGVRPRHYADVVDAELHPDWEGSQNPQYDIAVLT</sequence>
<dbReference type="Pfam" id="PF00089">
    <property type="entry name" value="Trypsin"/>
    <property type="match status" value="1"/>
</dbReference>
<dbReference type="InterPro" id="IPR001254">
    <property type="entry name" value="Trypsin_dom"/>
</dbReference>
<dbReference type="Proteomes" id="UP000011602">
    <property type="component" value="Unassembled WGS sequence"/>
</dbReference>
<gene>
    <name evidence="2" type="ORF">C493_03410</name>
</gene>
<comment type="caution">
    <text evidence="2">The sequence shown here is derived from an EMBL/GenBank/DDBJ whole genome shotgun (WGS) entry which is preliminary data.</text>
</comment>
<dbReference type="InterPro" id="IPR009003">
    <property type="entry name" value="Peptidase_S1_PA"/>
</dbReference>
<evidence type="ECO:0000259" key="1">
    <source>
        <dbReference type="Pfam" id="PF00089"/>
    </source>
</evidence>
<reference evidence="2 3" key="1">
    <citation type="journal article" date="2014" name="PLoS Genet.">
        <title>Phylogenetically driven sequencing of extremely halophilic archaea reveals strategies for static and dynamic osmo-response.</title>
        <authorList>
            <person name="Becker E.A."/>
            <person name="Seitzer P.M."/>
            <person name="Tritt A."/>
            <person name="Larsen D."/>
            <person name="Krusor M."/>
            <person name="Yao A.I."/>
            <person name="Wu D."/>
            <person name="Madern D."/>
            <person name="Eisen J.A."/>
            <person name="Darling A.E."/>
            <person name="Facciotti M.T."/>
        </authorList>
    </citation>
    <scope>NUCLEOTIDE SEQUENCE [LARGE SCALE GENOMIC DNA]</scope>
    <source>
        <strain evidence="2 3">JCM 12255</strain>
    </source>
</reference>